<sequence>MASFEKNLMVHAENPSSTVPHEPPTAHPQKIRLTPEEIKVLRECNRESFYFRCVPFSTVAMASVHFAVKSGYLRPNPRWGSAFKVMTAGFIGYIVGKFSYQQKCVEKIMQLPNSHLGEALRKKQERGNYDKLDIDIGESLRSAQRTGAADSSNFNYEPVDRIGVDTDKNIVYEGLDDSMRPTLDSESTVKDDVPTPVPSRYTTYDELRDKNRSEYDNKIRDNFLKRTPEPKLPPQLPPPPPTVYSDPPAKPVRQKKGKYGDVWDD</sequence>
<feature type="region of interest" description="Disordered" evidence="1">
    <location>
        <begin position="221"/>
        <end position="265"/>
    </location>
</feature>
<dbReference type="PANTHER" id="PTHR13336">
    <property type="entry name" value="OVARIAN CARCINOMA IMMUNOREACTIVE ANTIGEN"/>
    <property type="match status" value="1"/>
</dbReference>
<dbReference type="OMA" id="TYEVMLP"/>
<dbReference type="GO" id="GO:0005768">
    <property type="term" value="C:endosome"/>
    <property type="evidence" value="ECO:0007669"/>
    <property type="project" value="TreeGrafter"/>
</dbReference>
<evidence type="ECO:0000313" key="4">
    <source>
        <dbReference type="Proteomes" id="UP000014500"/>
    </source>
</evidence>
<dbReference type="PANTHER" id="PTHR13336:SF3">
    <property type="entry name" value="OCIA DOMAIN-CONTAINING PROTEIN 1"/>
    <property type="match status" value="1"/>
</dbReference>
<dbReference type="PhylomeDB" id="T1IRH9"/>
<keyword evidence="4" id="KW-1185">Reference proteome</keyword>
<feature type="domain" description="OCIA" evidence="2">
    <location>
        <begin position="32"/>
        <end position="115"/>
    </location>
</feature>
<name>T1IRH9_STRMM</name>
<dbReference type="Proteomes" id="UP000014500">
    <property type="component" value="Unassembled WGS sequence"/>
</dbReference>
<dbReference type="InterPro" id="IPR009764">
    <property type="entry name" value="OCIA_dom"/>
</dbReference>
<reference evidence="4" key="1">
    <citation type="submission" date="2011-05" db="EMBL/GenBank/DDBJ databases">
        <authorList>
            <person name="Richards S.R."/>
            <person name="Qu J."/>
            <person name="Jiang H."/>
            <person name="Jhangiani S.N."/>
            <person name="Agravi P."/>
            <person name="Goodspeed R."/>
            <person name="Gross S."/>
            <person name="Mandapat C."/>
            <person name="Jackson L."/>
            <person name="Mathew T."/>
            <person name="Pu L."/>
            <person name="Thornton R."/>
            <person name="Saada N."/>
            <person name="Wilczek-Boney K.B."/>
            <person name="Lee S."/>
            <person name="Kovar C."/>
            <person name="Wu Y."/>
            <person name="Scherer S.E."/>
            <person name="Worley K.C."/>
            <person name="Muzny D.M."/>
            <person name="Gibbs R."/>
        </authorList>
    </citation>
    <scope>NUCLEOTIDE SEQUENCE</scope>
    <source>
        <strain evidence="4">Brora</strain>
    </source>
</reference>
<dbReference type="Pfam" id="PF07051">
    <property type="entry name" value="OCIA"/>
    <property type="match status" value="1"/>
</dbReference>
<dbReference type="eggNOG" id="ENOG502RXQR">
    <property type="taxonomic scope" value="Eukaryota"/>
</dbReference>
<feature type="region of interest" description="Disordered" evidence="1">
    <location>
        <begin position="177"/>
        <end position="201"/>
    </location>
</feature>
<evidence type="ECO:0000256" key="1">
    <source>
        <dbReference type="SAM" id="MobiDB-lite"/>
    </source>
</evidence>
<protein>
    <recommendedName>
        <fullName evidence="2">OCIA domain-containing protein</fullName>
    </recommendedName>
</protein>
<reference evidence="3" key="2">
    <citation type="submission" date="2015-02" db="UniProtKB">
        <authorList>
            <consortium name="EnsemblMetazoa"/>
        </authorList>
    </citation>
    <scope>IDENTIFICATION</scope>
</reference>
<dbReference type="HOGENOM" id="CLU_083038_0_0_1"/>
<dbReference type="AlphaFoldDB" id="T1IRH9"/>
<dbReference type="EnsemblMetazoa" id="SMAR003672-RA">
    <property type="protein sequence ID" value="SMAR003672-PA"/>
    <property type="gene ID" value="SMAR003672"/>
</dbReference>
<organism evidence="3 4">
    <name type="scientific">Strigamia maritima</name>
    <name type="common">European centipede</name>
    <name type="synonym">Geophilus maritimus</name>
    <dbReference type="NCBI Taxonomy" id="126957"/>
    <lineage>
        <taxon>Eukaryota</taxon>
        <taxon>Metazoa</taxon>
        <taxon>Ecdysozoa</taxon>
        <taxon>Arthropoda</taxon>
        <taxon>Myriapoda</taxon>
        <taxon>Chilopoda</taxon>
        <taxon>Pleurostigmophora</taxon>
        <taxon>Geophilomorpha</taxon>
        <taxon>Linotaeniidae</taxon>
        <taxon>Strigamia</taxon>
    </lineage>
</organism>
<feature type="compositionally biased region" description="Pro residues" evidence="1">
    <location>
        <begin position="230"/>
        <end position="242"/>
    </location>
</feature>
<dbReference type="EMBL" id="JH431361">
    <property type="status" value="NOT_ANNOTATED_CDS"/>
    <property type="molecule type" value="Genomic_DNA"/>
</dbReference>
<evidence type="ECO:0000313" key="3">
    <source>
        <dbReference type="EnsemblMetazoa" id="SMAR003672-PA"/>
    </source>
</evidence>
<accession>T1IRH9</accession>
<proteinExistence type="predicted"/>
<dbReference type="InterPro" id="IPR040187">
    <property type="entry name" value="OCAD1/2"/>
</dbReference>
<evidence type="ECO:0000259" key="2">
    <source>
        <dbReference type="Pfam" id="PF07051"/>
    </source>
</evidence>